<dbReference type="Proteomes" id="UP000053392">
    <property type="component" value="Unassembled WGS sequence"/>
</dbReference>
<evidence type="ECO:0000256" key="1">
    <source>
        <dbReference type="SAM" id="MobiDB-lite"/>
    </source>
</evidence>
<sequence length="161" mass="16744">MGNCFSDPSKPPGKGQTLGSTPSRPAQSSSTTTTTTTTQPSPAGGRPAKQKINSPPPQTLGAPGGGGDAGDPRERALKAAEERAKTARKGVNASNPKAGQLSGKLAAERKAGNGPEAGNERLMVDASSQEGTRMRLVIARQKRAPERSSFEGRRFLEAEDY</sequence>
<dbReference type="EMBL" id="KN847899">
    <property type="protein sequence ID" value="KIR41830.1"/>
    <property type="molecule type" value="Genomic_DNA"/>
</dbReference>
<dbReference type="HOGENOM" id="CLU_139268_0_0_1"/>
<dbReference type="OrthoDB" id="2585541at2759"/>
<keyword evidence="3" id="KW-1185">Reference proteome</keyword>
<proteinExistence type="predicted"/>
<protein>
    <submittedName>
        <fullName evidence="2">Uncharacterized protein</fullName>
    </submittedName>
</protein>
<feature type="compositionally biased region" description="Basic and acidic residues" evidence="1">
    <location>
        <begin position="70"/>
        <end position="85"/>
    </location>
</feature>
<feature type="region of interest" description="Disordered" evidence="1">
    <location>
        <begin position="1"/>
        <end position="128"/>
    </location>
</feature>
<name>A0A0D0VAK1_9TREE</name>
<accession>A0A0D0VAK1</accession>
<dbReference type="AlphaFoldDB" id="A0A0D0VAK1"/>
<evidence type="ECO:0000313" key="2">
    <source>
        <dbReference type="EMBL" id="KIR41830.1"/>
    </source>
</evidence>
<feature type="compositionally biased region" description="Low complexity" evidence="1">
    <location>
        <begin position="20"/>
        <end position="43"/>
    </location>
</feature>
<reference evidence="2 3" key="1">
    <citation type="submission" date="2015-01" db="EMBL/GenBank/DDBJ databases">
        <title>The Genome Sequence of Cryptococcus gattii Ram5.</title>
        <authorList>
            <consortium name="The Broad Institute Genomics Platform"/>
            <person name="Cuomo C."/>
            <person name="Litvintseva A."/>
            <person name="Chen Y."/>
            <person name="Heitman J."/>
            <person name="Sun S."/>
            <person name="Springer D."/>
            <person name="Dromer F."/>
            <person name="Young S."/>
            <person name="Zeng Q."/>
            <person name="Gargeya S."/>
            <person name="Abouelleil A."/>
            <person name="Alvarado L."/>
            <person name="Chapman S.B."/>
            <person name="Gainer-Dewar J."/>
            <person name="Goldberg J."/>
            <person name="Griggs A."/>
            <person name="Gujja S."/>
            <person name="Hansen M."/>
            <person name="Howarth C."/>
            <person name="Imamovic A."/>
            <person name="Larimer J."/>
            <person name="Murphy C."/>
            <person name="Naylor J."/>
            <person name="Pearson M."/>
            <person name="Priest M."/>
            <person name="Roberts A."/>
            <person name="Saif S."/>
            <person name="Shea T."/>
            <person name="Sykes S."/>
            <person name="Wortman J."/>
            <person name="Nusbaum C."/>
            <person name="Birren B."/>
        </authorList>
    </citation>
    <scope>NUCLEOTIDE SEQUENCE [LARGE SCALE GENOMIC DNA]</scope>
    <source>
        <strain evidence="2 3">Ram5</strain>
    </source>
</reference>
<organism evidence="2 3">
    <name type="scientific">Cryptococcus deuterogattii Ram5</name>
    <dbReference type="NCBI Taxonomy" id="1296110"/>
    <lineage>
        <taxon>Eukaryota</taxon>
        <taxon>Fungi</taxon>
        <taxon>Dikarya</taxon>
        <taxon>Basidiomycota</taxon>
        <taxon>Agaricomycotina</taxon>
        <taxon>Tremellomycetes</taxon>
        <taxon>Tremellales</taxon>
        <taxon>Cryptococcaceae</taxon>
        <taxon>Cryptococcus</taxon>
        <taxon>Cryptococcus gattii species complex</taxon>
    </lineage>
</organism>
<evidence type="ECO:0000313" key="3">
    <source>
        <dbReference type="Proteomes" id="UP000053392"/>
    </source>
</evidence>
<gene>
    <name evidence="2" type="ORF">I313_01990</name>
</gene>